<proteinExistence type="predicted"/>
<keyword evidence="2" id="KW-1185">Reference proteome</keyword>
<name>A0ACA9MG69_9GLOM</name>
<reference evidence="1" key="1">
    <citation type="submission" date="2021-06" db="EMBL/GenBank/DDBJ databases">
        <authorList>
            <person name="Kallberg Y."/>
            <person name="Tangrot J."/>
            <person name="Rosling A."/>
        </authorList>
    </citation>
    <scope>NUCLEOTIDE SEQUENCE</scope>
    <source>
        <strain evidence="1">MA461A</strain>
    </source>
</reference>
<accession>A0ACA9MG69</accession>
<comment type="caution">
    <text evidence="1">The sequence shown here is derived from an EMBL/GenBank/DDBJ whole genome shotgun (WGS) entry which is preliminary data.</text>
</comment>
<feature type="non-terminal residue" evidence="1">
    <location>
        <position position="1"/>
    </location>
</feature>
<dbReference type="EMBL" id="CAJVQC010008286">
    <property type="protein sequence ID" value="CAG8590594.1"/>
    <property type="molecule type" value="Genomic_DNA"/>
</dbReference>
<sequence>WALAENEKNNQREPWKRITEQIRNLLENMFHAGTADSKNKFTGQEMYDELLKRAQRGEFDQSDVPKVFTINNWIATFSRKWKQNMARHSLEVSETSEILK</sequence>
<evidence type="ECO:0000313" key="2">
    <source>
        <dbReference type="Proteomes" id="UP000789920"/>
    </source>
</evidence>
<protein>
    <submittedName>
        <fullName evidence="1">27952_t:CDS:1</fullName>
    </submittedName>
</protein>
<gene>
    <name evidence="1" type="ORF">RPERSI_LOCUS5519</name>
</gene>
<dbReference type="Proteomes" id="UP000789920">
    <property type="component" value="Unassembled WGS sequence"/>
</dbReference>
<organism evidence="1 2">
    <name type="scientific">Racocetra persica</name>
    <dbReference type="NCBI Taxonomy" id="160502"/>
    <lineage>
        <taxon>Eukaryota</taxon>
        <taxon>Fungi</taxon>
        <taxon>Fungi incertae sedis</taxon>
        <taxon>Mucoromycota</taxon>
        <taxon>Glomeromycotina</taxon>
        <taxon>Glomeromycetes</taxon>
        <taxon>Diversisporales</taxon>
        <taxon>Gigasporaceae</taxon>
        <taxon>Racocetra</taxon>
    </lineage>
</organism>
<evidence type="ECO:0000313" key="1">
    <source>
        <dbReference type="EMBL" id="CAG8590594.1"/>
    </source>
</evidence>